<proteinExistence type="predicted"/>
<sequence>MMHESQLVGMNMIFKWLFLVLSMKQVTECMNKILTINMRIHPFIKALQWAFMNRNLYLTKLLLEVIEASGKNNILSSKNVQKGHLLILRLLISTAH</sequence>
<comment type="caution">
    <text evidence="1">The sequence shown here is derived from an EMBL/GenBank/DDBJ whole genome shotgun (WGS) entry which is preliminary data.</text>
</comment>
<name>A0A645FS68_9ZZZZ</name>
<gene>
    <name evidence="1" type="ORF">SDC9_163617</name>
</gene>
<evidence type="ECO:0000313" key="1">
    <source>
        <dbReference type="EMBL" id="MPN16279.1"/>
    </source>
</evidence>
<reference evidence="1" key="1">
    <citation type="submission" date="2019-08" db="EMBL/GenBank/DDBJ databases">
        <authorList>
            <person name="Kucharzyk K."/>
            <person name="Murdoch R.W."/>
            <person name="Higgins S."/>
            <person name="Loffler F."/>
        </authorList>
    </citation>
    <scope>NUCLEOTIDE SEQUENCE</scope>
</reference>
<protein>
    <submittedName>
        <fullName evidence="1">Uncharacterized protein</fullName>
    </submittedName>
</protein>
<dbReference type="AlphaFoldDB" id="A0A645FS68"/>
<dbReference type="EMBL" id="VSSQ01063203">
    <property type="protein sequence ID" value="MPN16279.1"/>
    <property type="molecule type" value="Genomic_DNA"/>
</dbReference>
<accession>A0A645FS68</accession>
<organism evidence="1">
    <name type="scientific">bioreactor metagenome</name>
    <dbReference type="NCBI Taxonomy" id="1076179"/>
    <lineage>
        <taxon>unclassified sequences</taxon>
        <taxon>metagenomes</taxon>
        <taxon>ecological metagenomes</taxon>
    </lineage>
</organism>